<feature type="coiled-coil region" evidence="1">
    <location>
        <begin position="185"/>
        <end position="219"/>
    </location>
</feature>
<name>A0AAX4PGT8_9CHLO</name>
<feature type="compositionally biased region" description="Basic and acidic residues" evidence="2">
    <location>
        <begin position="145"/>
        <end position="156"/>
    </location>
</feature>
<evidence type="ECO:0000256" key="1">
    <source>
        <dbReference type="SAM" id="Coils"/>
    </source>
</evidence>
<dbReference type="Proteomes" id="UP001472866">
    <property type="component" value="Chromosome 11"/>
</dbReference>
<organism evidence="3 4">
    <name type="scientific">Chloropicon roscoffensis</name>
    <dbReference type="NCBI Taxonomy" id="1461544"/>
    <lineage>
        <taxon>Eukaryota</taxon>
        <taxon>Viridiplantae</taxon>
        <taxon>Chlorophyta</taxon>
        <taxon>Chloropicophyceae</taxon>
        <taxon>Chloropicales</taxon>
        <taxon>Chloropicaceae</taxon>
        <taxon>Chloropicon</taxon>
    </lineage>
</organism>
<sequence length="262" mass="28354">MRVEVRRSVRERGRSRAQNGGSLTPRAARCARTKPRNQVRTRAVIEDDHNRAGPSRRKALLGVVTALGWITRGDRARADPESDLEVAPTQPPPPDTLQETSGTTSEPVSVVEKSVEVAPVSPNSSPNPSALPLSSDSVAAEDVGGDEKVAESRDEAAPGPGLATTADTAPAPTDKEEKGNIFSVRKSKVRELQELRDSLKEKEVELLEKQRELAEKDQTMIVMKEQLGLEKKLRGILIEEKENAIKEAKLAAGLCSQGGMMP</sequence>
<evidence type="ECO:0000256" key="2">
    <source>
        <dbReference type="SAM" id="MobiDB-lite"/>
    </source>
</evidence>
<keyword evidence="4" id="KW-1185">Reference proteome</keyword>
<feature type="compositionally biased region" description="Low complexity" evidence="2">
    <location>
        <begin position="105"/>
        <end position="135"/>
    </location>
</feature>
<gene>
    <name evidence="3" type="ORF">HKI87_11g65110</name>
</gene>
<keyword evidence="1" id="KW-0175">Coiled coil</keyword>
<accession>A0AAX4PGT8</accession>
<protein>
    <submittedName>
        <fullName evidence="3">Uncharacterized protein</fullName>
    </submittedName>
</protein>
<evidence type="ECO:0000313" key="4">
    <source>
        <dbReference type="Proteomes" id="UP001472866"/>
    </source>
</evidence>
<feature type="compositionally biased region" description="Low complexity" evidence="2">
    <location>
        <begin position="157"/>
        <end position="172"/>
    </location>
</feature>
<evidence type="ECO:0000313" key="3">
    <source>
        <dbReference type="EMBL" id="WZN64954.1"/>
    </source>
</evidence>
<dbReference type="EMBL" id="CP151511">
    <property type="protein sequence ID" value="WZN64954.1"/>
    <property type="molecule type" value="Genomic_DNA"/>
</dbReference>
<feature type="region of interest" description="Disordered" evidence="2">
    <location>
        <begin position="69"/>
        <end position="182"/>
    </location>
</feature>
<dbReference type="AlphaFoldDB" id="A0AAX4PGT8"/>
<reference evidence="3 4" key="1">
    <citation type="submission" date="2024-03" db="EMBL/GenBank/DDBJ databases">
        <title>Complete genome sequence of the green alga Chloropicon roscoffensis RCC1871.</title>
        <authorList>
            <person name="Lemieux C."/>
            <person name="Pombert J.-F."/>
            <person name="Otis C."/>
            <person name="Turmel M."/>
        </authorList>
    </citation>
    <scope>NUCLEOTIDE SEQUENCE [LARGE SCALE GENOMIC DNA]</scope>
    <source>
        <strain evidence="3 4">RCC1871</strain>
    </source>
</reference>
<feature type="compositionally biased region" description="Basic and acidic residues" evidence="2">
    <location>
        <begin position="1"/>
        <end position="14"/>
    </location>
</feature>
<feature type="region of interest" description="Disordered" evidence="2">
    <location>
        <begin position="1"/>
        <end position="57"/>
    </location>
</feature>
<feature type="compositionally biased region" description="Basic residues" evidence="2">
    <location>
        <begin position="29"/>
        <end position="39"/>
    </location>
</feature>
<proteinExistence type="predicted"/>